<evidence type="ECO:0000256" key="8">
    <source>
        <dbReference type="ARBA" id="ARBA00023306"/>
    </source>
</evidence>
<dbReference type="InterPro" id="IPR050068">
    <property type="entry name" value="MurA_subfamily"/>
</dbReference>
<dbReference type="GO" id="GO:0005737">
    <property type="term" value="C:cytoplasm"/>
    <property type="evidence" value="ECO:0007669"/>
    <property type="project" value="UniProtKB-SubCell"/>
</dbReference>
<evidence type="ECO:0000256" key="3">
    <source>
        <dbReference type="ARBA" id="ARBA00022490"/>
    </source>
</evidence>
<keyword evidence="4" id="KW-0132">Cell division</keyword>
<evidence type="ECO:0000256" key="14">
    <source>
        <dbReference type="ARBA" id="ARBA00042842"/>
    </source>
</evidence>
<evidence type="ECO:0000256" key="7">
    <source>
        <dbReference type="ARBA" id="ARBA00022984"/>
    </source>
</evidence>
<dbReference type="GO" id="GO:0051301">
    <property type="term" value="P:cell division"/>
    <property type="evidence" value="ECO:0007669"/>
    <property type="project" value="UniProtKB-KW"/>
</dbReference>
<evidence type="ECO:0000256" key="4">
    <source>
        <dbReference type="ARBA" id="ARBA00022618"/>
    </source>
</evidence>
<dbReference type="InterPro" id="IPR013792">
    <property type="entry name" value="RNA3'P_cycl/enolpyr_Trfase_a/b"/>
</dbReference>
<comment type="subcellular location">
    <subcellularLocation>
        <location evidence="1">Cytoplasm</location>
    </subcellularLocation>
</comment>
<comment type="similarity">
    <text evidence="10">Belongs to the EPSP synthase family. MurA subfamily.</text>
</comment>
<comment type="catalytic activity">
    <reaction evidence="15">
        <text>phosphoenolpyruvate + UDP-N-acetyl-alpha-D-glucosamine = UDP-N-acetyl-3-O-(1-carboxyvinyl)-alpha-D-glucosamine + phosphate</text>
        <dbReference type="Rhea" id="RHEA:18681"/>
        <dbReference type="ChEBI" id="CHEBI:43474"/>
        <dbReference type="ChEBI" id="CHEBI:57705"/>
        <dbReference type="ChEBI" id="CHEBI:58702"/>
        <dbReference type="ChEBI" id="CHEBI:68483"/>
        <dbReference type="EC" id="2.5.1.7"/>
    </reaction>
</comment>
<dbReference type="NCBIfam" id="NF006873">
    <property type="entry name" value="PRK09369.1"/>
    <property type="match status" value="1"/>
</dbReference>
<evidence type="ECO:0000256" key="12">
    <source>
        <dbReference type="ARBA" id="ARBA00039754"/>
    </source>
</evidence>
<accession>A0A9D5JVF6</accession>
<evidence type="ECO:0000256" key="13">
    <source>
        <dbReference type="ARBA" id="ARBA00042443"/>
    </source>
</evidence>
<dbReference type="AlphaFoldDB" id="A0A9D5JVF6"/>
<dbReference type="GO" id="GO:0019277">
    <property type="term" value="P:UDP-N-acetylgalactosamine biosynthetic process"/>
    <property type="evidence" value="ECO:0007669"/>
    <property type="project" value="InterPro"/>
</dbReference>
<proteinExistence type="inferred from homology"/>
<evidence type="ECO:0000256" key="11">
    <source>
        <dbReference type="ARBA" id="ARBA00039108"/>
    </source>
</evidence>
<dbReference type="CDD" id="cd01555">
    <property type="entry name" value="UdpNAET"/>
    <property type="match status" value="1"/>
</dbReference>
<evidence type="ECO:0000256" key="9">
    <source>
        <dbReference type="ARBA" id="ARBA00023316"/>
    </source>
</evidence>
<feature type="non-terminal residue" evidence="17">
    <location>
        <position position="397"/>
    </location>
</feature>
<evidence type="ECO:0000256" key="6">
    <source>
        <dbReference type="ARBA" id="ARBA00022960"/>
    </source>
</evidence>
<evidence type="ECO:0000313" key="17">
    <source>
        <dbReference type="EMBL" id="MBD3325007.1"/>
    </source>
</evidence>
<dbReference type="PANTHER" id="PTHR43783">
    <property type="entry name" value="UDP-N-ACETYLGLUCOSAMINE 1-CARBOXYVINYLTRANSFERASE"/>
    <property type="match status" value="1"/>
</dbReference>
<dbReference type="InterPro" id="IPR001986">
    <property type="entry name" value="Enolpyruvate_Tfrase_dom"/>
</dbReference>
<evidence type="ECO:0000256" key="10">
    <source>
        <dbReference type="ARBA" id="ARBA00038367"/>
    </source>
</evidence>
<dbReference type="GO" id="GO:0008760">
    <property type="term" value="F:UDP-N-acetylglucosamine 1-carboxyvinyltransferase activity"/>
    <property type="evidence" value="ECO:0007669"/>
    <property type="project" value="UniProtKB-EC"/>
</dbReference>
<comment type="caution">
    <text evidence="17">The sequence shown here is derived from an EMBL/GenBank/DDBJ whole genome shotgun (WGS) entry which is preliminary data.</text>
</comment>
<dbReference type="GO" id="GO:0009252">
    <property type="term" value="P:peptidoglycan biosynthetic process"/>
    <property type="evidence" value="ECO:0007669"/>
    <property type="project" value="UniProtKB-KW"/>
</dbReference>
<sequence length="397" mass="42593">MSDQQMFIIQGEARLKGTLHVDGNKNAALPLIAASIVSPYPVVLKRIPQILDVQRMCEILTHMGADITIPAQDALLINTANLDPSRIHTAAWEAVRAAILFVGPIVSRFGNIAFPTPGGDVIGRRRLDTHFLTLQAMGASVDCQQNRFVVTAPPEGLHPASIFLDEASVTATENILLAAASTPGTTTLENVACEPHVQDLTDFLCQCGAQIEGRGSNRLIVHGSETLKAPDEFAIGADYIQTGAFIGIALCTQSELRISQAGTKYLKPIEIGLAKYGARFQIDGDDVIVPGNQPLRAVEDIGTSVGKLDSQPWPGFPSDMTSTAVVLATQAEGAILIHEKLYESRLFFVDKLVRMGARITLCDPHRALIIGRTELFGTKLESPDIRAGIALLTAALC</sequence>
<dbReference type="InterPro" id="IPR036968">
    <property type="entry name" value="Enolpyruvate_Tfrase_sf"/>
</dbReference>
<name>A0A9D5JVF6_9BACT</name>
<evidence type="ECO:0000256" key="2">
    <source>
        <dbReference type="ARBA" id="ARBA00004752"/>
    </source>
</evidence>
<feature type="domain" description="Enolpyruvate transferase" evidence="16">
    <location>
        <begin position="10"/>
        <end position="396"/>
    </location>
</feature>
<keyword evidence="8" id="KW-0131">Cell cycle</keyword>
<dbReference type="Pfam" id="PF00275">
    <property type="entry name" value="EPSP_synthase"/>
    <property type="match status" value="1"/>
</dbReference>
<evidence type="ECO:0000256" key="1">
    <source>
        <dbReference type="ARBA" id="ARBA00004496"/>
    </source>
</evidence>
<evidence type="ECO:0000313" key="18">
    <source>
        <dbReference type="Proteomes" id="UP000649604"/>
    </source>
</evidence>
<protein>
    <recommendedName>
        <fullName evidence="12">UDP-N-acetylglucosamine 1-carboxyvinyltransferase</fullName>
        <ecNumber evidence="11">2.5.1.7</ecNumber>
    </recommendedName>
    <alternativeName>
        <fullName evidence="13">Enoylpyruvate transferase</fullName>
    </alternativeName>
    <alternativeName>
        <fullName evidence="14">UDP-N-acetylglucosamine enolpyruvyl transferase</fullName>
    </alternativeName>
</protein>
<reference evidence="17" key="1">
    <citation type="submission" date="2019-11" db="EMBL/GenBank/DDBJ databases">
        <title>Microbial mats filling the niche in hypersaline microbial mats.</title>
        <authorList>
            <person name="Wong H.L."/>
            <person name="Macleod F.I."/>
            <person name="White R.A. III"/>
            <person name="Burns B.P."/>
        </authorList>
    </citation>
    <scope>NUCLEOTIDE SEQUENCE</scope>
    <source>
        <strain evidence="17">Rbin_158</strain>
    </source>
</reference>
<gene>
    <name evidence="17" type="ORF">GF339_10510</name>
</gene>
<dbReference type="Proteomes" id="UP000649604">
    <property type="component" value="Unassembled WGS sequence"/>
</dbReference>
<evidence type="ECO:0000256" key="5">
    <source>
        <dbReference type="ARBA" id="ARBA00022679"/>
    </source>
</evidence>
<keyword evidence="6" id="KW-0133">Cell shape</keyword>
<dbReference type="GO" id="GO:0008360">
    <property type="term" value="P:regulation of cell shape"/>
    <property type="evidence" value="ECO:0007669"/>
    <property type="project" value="UniProtKB-KW"/>
</dbReference>
<dbReference type="EC" id="2.5.1.7" evidence="11"/>
<dbReference type="EMBL" id="WJJP01000336">
    <property type="protein sequence ID" value="MBD3325007.1"/>
    <property type="molecule type" value="Genomic_DNA"/>
</dbReference>
<keyword evidence="7" id="KW-0573">Peptidoglycan synthesis</keyword>
<dbReference type="GO" id="GO:0071555">
    <property type="term" value="P:cell wall organization"/>
    <property type="evidence" value="ECO:0007669"/>
    <property type="project" value="UniProtKB-KW"/>
</dbReference>
<evidence type="ECO:0000259" key="16">
    <source>
        <dbReference type="Pfam" id="PF00275"/>
    </source>
</evidence>
<dbReference type="PANTHER" id="PTHR43783:SF1">
    <property type="entry name" value="UDP-N-ACETYLGLUCOSAMINE 1-CARBOXYVINYLTRANSFERASE"/>
    <property type="match status" value="1"/>
</dbReference>
<keyword evidence="3" id="KW-0963">Cytoplasm</keyword>
<keyword evidence="9" id="KW-0961">Cell wall biogenesis/degradation</keyword>
<dbReference type="InterPro" id="IPR005750">
    <property type="entry name" value="UDP_GlcNAc_COvinyl_MurA"/>
</dbReference>
<comment type="pathway">
    <text evidence="2">Cell wall biogenesis; peptidoglycan biosynthesis.</text>
</comment>
<organism evidence="17 18">
    <name type="scientific">candidate division KSB3 bacterium</name>
    <dbReference type="NCBI Taxonomy" id="2044937"/>
    <lineage>
        <taxon>Bacteria</taxon>
        <taxon>candidate division KSB3</taxon>
    </lineage>
</organism>
<evidence type="ECO:0000256" key="15">
    <source>
        <dbReference type="ARBA" id="ARBA00047527"/>
    </source>
</evidence>
<keyword evidence="5 17" id="KW-0808">Transferase</keyword>
<dbReference type="SUPFAM" id="SSF55205">
    <property type="entry name" value="EPT/RTPC-like"/>
    <property type="match status" value="1"/>
</dbReference>
<dbReference type="Gene3D" id="3.65.10.10">
    <property type="entry name" value="Enolpyruvate transferase domain"/>
    <property type="match status" value="2"/>
</dbReference>